<dbReference type="Gene3D" id="1.10.8.260">
    <property type="entry name" value="HI0933 insert domain-like"/>
    <property type="match status" value="1"/>
</dbReference>
<dbReference type="Gene3D" id="2.40.30.10">
    <property type="entry name" value="Translation factors"/>
    <property type="match status" value="1"/>
</dbReference>
<proteinExistence type="predicted"/>
<dbReference type="Pfam" id="PF22780">
    <property type="entry name" value="HI0933_like_1st"/>
    <property type="match status" value="1"/>
</dbReference>
<accession>A0A9E2L812</accession>
<dbReference type="InterPro" id="IPR023166">
    <property type="entry name" value="BaiN-like_dom_sf"/>
</dbReference>
<evidence type="ECO:0000256" key="2">
    <source>
        <dbReference type="ARBA" id="ARBA00022630"/>
    </source>
</evidence>
<dbReference type="SUPFAM" id="SSF160996">
    <property type="entry name" value="HI0933 insert domain-like"/>
    <property type="match status" value="1"/>
</dbReference>
<reference evidence="6" key="2">
    <citation type="submission" date="2021-04" db="EMBL/GenBank/DDBJ databases">
        <authorList>
            <person name="Gilroy R."/>
        </authorList>
    </citation>
    <scope>NUCLEOTIDE SEQUENCE</scope>
    <source>
        <strain evidence="6">G3-2149</strain>
    </source>
</reference>
<keyword evidence="2" id="KW-0285">Flavoprotein</keyword>
<keyword evidence="3" id="KW-0274">FAD</keyword>
<evidence type="ECO:0000313" key="7">
    <source>
        <dbReference type="Proteomes" id="UP000823865"/>
    </source>
</evidence>
<name>A0A9E2L812_9BACT</name>
<dbReference type="Gene3D" id="3.50.50.60">
    <property type="entry name" value="FAD/NAD(P)-binding domain"/>
    <property type="match status" value="1"/>
</dbReference>
<comment type="caution">
    <text evidence="6">The sequence shown here is derived from an EMBL/GenBank/DDBJ whole genome shotgun (WGS) entry which is preliminary data.</text>
</comment>
<dbReference type="InterPro" id="IPR004792">
    <property type="entry name" value="BaiN-like"/>
</dbReference>
<dbReference type="SUPFAM" id="SSF51905">
    <property type="entry name" value="FAD/NAD(P)-binding domain"/>
    <property type="match status" value="1"/>
</dbReference>
<dbReference type="InterPro" id="IPR055178">
    <property type="entry name" value="RsdA/BaiN/AoA(So)-like_dom"/>
</dbReference>
<sequence>MAKTCIAIIGGGAAGFFLAANIRKSNPDTQIIIFEKAAKVLAKVKVSGGGRCNLTNSFAEIKDLMHAYPRGHRLMKKLFKTFNYKDAYKWFEERDVKLTTQEDQCVFPVSQDSESIIMCLKREAQKNGTEIRTRHEVNRIERLEDGTFRLSFSSPDIPPFRADRVAITSGGAPLPKDLFFLQKLPHESEAPVPSLYTFNIKNEAAHQLMGIVVEEATAWIPGTKFKSQGALLFTHWGMSGPAILKLSSYAARWIHENNYRFPLQVCWIEENNTERVAEELINIQNQHAQKQLASIRPYLLPQRLWNYLIEKAGLTPDKKWGELGKKSLNRLVTLLTSDTYEVSGKGSFRDEFVTCGGISLNAVSHQTLESKHYPGLYFAGEVLDIDAITGGFNLQAAWTTAFIIAQNIGKSE</sequence>
<feature type="domain" description="RsdA/BaiN/AoA(So)-like Rossmann fold-like" evidence="4">
    <location>
        <begin position="6"/>
        <end position="406"/>
    </location>
</feature>
<dbReference type="InterPro" id="IPR057661">
    <property type="entry name" value="RsdA/BaiN/AoA(So)_Rossmann"/>
</dbReference>
<dbReference type="Proteomes" id="UP000823865">
    <property type="component" value="Unassembled WGS sequence"/>
</dbReference>
<reference evidence="6" key="1">
    <citation type="journal article" date="2021" name="PeerJ">
        <title>Extensive microbial diversity within the chicken gut microbiome revealed by metagenomics and culture.</title>
        <authorList>
            <person name="Gilroy R."/>
            <person name="Ravi A."/>
            <person name="Getino M."/>
            <person name="Pursley I."/>
            <person name="Horton D.L."/>
            <person name="Alikhan N.F."/>
            <person name="Baker D."/>
            <person name="Gharbi K."/>
            <person name="Hall N."/>
            <person name="Watson M."/>
            <person name="Adriaenssens E.M."/>
            <person name="Foster-Nyarko E."/>
            <person name="Jarju S."/>
            <person name="Secka A."/>
            <person name="Antonio M."/>
            <person name="Oren A."/>
            <person name="Chaudhuri R.R."/>
            <person name="La Ragione R."/>
            <person name="Hildebrand F."/>
            <person name="Pallen M.J."/>
        </authorList>
    </citation>
    <scope>NUCLEOTIDE SEQUENCE</scope>
    <source>
        <strain evidence="6">G3-2149</strain>
    </source>
</reference>
<evidence type="ECO:0000313" key="6">
    <source>
        <dbReference type="EMBL" id="MBU3853268.1"/>
    </source>
</evidence>
<dbReference type="NCBIfam" id="TIGR00275">
    <property type="entry name" value="aminoacetone oxidase family FAD-binding enzyme"/>
    <property type="match status" value="1"/>
</dbReference>
<dbReference type="InterPro" id="IPR036188">
    <property type="entry name" value="FAD/NAD-bd_sf"/>
</dbReference>
<comment type="cofactor">
    <cofactor evidence="1">
        <name>FAD</name>
        <dbReference type="ChEBI" id="CHEBI:57692"/>
    </cofactor>
</comment>
<dbReference type="PANTHER" id="PTHR42887">
    <property type="entry name" value="OS12G0638800 PROTEIN"/>
    <property type="match status" value="1"/>
</dbReference>
<dbReference type="Pfam" id="PF03486">
    <property type="entry name" value="HI0933_like"/>
    <property type="match status" value="1"/>
</dbReference>
<dbReference type="AlphaFoldDB" id="A0A9E2L812"/>
<evidence type="ECO:0000259" key="4">
    <source>
        <dbReference type="Pfam" id="PF03486"/>
    </source>
</evidence>
<protein>
    <submittedName>
        <fullName evidence="6">NAD(P)/FAD-dependent oxidoreductase</fullName>
    </submittedName>
</protein>
<feature type="domain" description="RsdA/BaiN/AoA(So)-like insert" evidence="5">
    <location>
        <begin position="192"/>
        <end position="353"/>
    </location>
</feature>
<gene>
    <name evidence="6" type="ORF">H9789_05530</name>
</gene>
<evidence type="ECO:0000256" key="1">
    <source>
        <dbReference type="ARBA" id="ARBA00001974"/>
    </source>
</evidence>
<dbReference type="EMBL" id="JAHLFU010000110">
    <property type="protein sequence ID" value="MBU3853268.1"/>
    <property type="molecule type" value="Genomic_DNA"/>
</dbReference>
<evidence type="ECO:0000259" key="5">
    <source>
        <dbReference type="Pfam" id="PF22780"/>
    </source>
</evidence>
<dbReference type="PANTHER" id="PTHR42887:SF2">
    <property type="entry name" value="OS12G0638800 PROTEIN"/>
    <property type="match status" value="1"/>
</dbReference>
<evidence type="ECO:0000256" key="3">
    <source>
        <dbReference type="ARBA" id="ARBA00022827"/>
    </source>
</evidence>
<organism evidence="6 7">
    <name type="scientific">Candidatus Paraprevotella stercoravium</name>
    <dbReference type="NCBI Taxonomy" id="2838725"/>
    <lineage>
        <taxon>Bacteria</taxon>
        <taxon>Pseudomonadati</taxon>
        <taxon>Bacteroidota</taxon>
        <taxon>Bacteroidia</taxon>
        <taxon>Bacteroidales</taxon>
        <taxon>Prevotellaceae</taxon>
        <taxon>Paraprevotella</taxon>
    </lineage>
</organism>